<dbReference type="PANTHER" id="PTHR43537">
    <property type="entry name" value="TRANSCRIPTIONAL REGULATOR, GNTR FAMILY"/>
    <property type="match status" value="1"/>
</dbReference>
<evidence type="ECO:0000313" key="6">
    <source>
        <dbReference type="Proteomes" id="UP000239352"/>
    </source>
</evidence>
<dbReference type="InterPro" id="IPR000524">
    <property type="entry name" value="Tscrpt_reg_HTH_GntR"/>
</dbReference>
<dbReference type="AlphaFoldDB" id="A0A2T0GRB6"/>
<dbReference type="InterPro" id="IPR008920">
    <property type="entry name" value="TF_FadR/GntR_C"/>
</dbReference>
<name>A0A2T0GRB6_ACTMO</name>
<dbReference type="InterPro" id="IPR036388">
    <property type="entry name" value="WH-like_DNA-bd_sf"/>
</dbReference>
<keyword evidence="3" id="KW-0804">Transcription</keyword>
<dbReference type="Proteomes" id="UP000239352">
    <property type="component" value="Unassembled WGS sequence"/>
</dbReference>
<evidence type="ECO:0000259" key="4">
    <source>
        <dbReference type="PROSITE" id="PS50949"/>
    </source>
</evidence>
<dbReference type="CDD" id="cd07377">
    <property type="entry name" value="WHTH_GntR"/>
    <property type="match status" value="1"/>
</dbReference>
<evidence type="ECO:0000256" key="1">
    <source>
        <dbReference type="ARBA" id="ARBA00023015"/>
    </source>
</evidence>
<organism evidence="5 6">
    <name type="scientific">Actinopolyspora mortivallis</name>
    <dbReference type="NCBI Taxonomy" id="33906"/>
    <lineage>
        <taxon>Bacteria</taxon>
        <taxon>Bacillati</taxon>
        <taxon>Actinomycetota</taxon>
        <taxon>Actinomycetes</taxon>
        <taxon>Actinopolysporales</taxon>
        <taxon>Actinopolysporaceae</taxon>
        <taxon>Actinopolyspora</taxon>
    </lineage>
</organism>
<evidence type="ECO:0000313" key="5">
    <source>
        <dbReference type="EMBL" id="PRW61652.1"/>
    </source>
</evidence>
<dbReference type="InterPro" id="IPR036390">
    <property type="entry name" value="WH_DNA-bd_sf"/>
</dbReference>
<sequence length="234" mass="25520">MTSVAPRAWERVLARIESDLRDGRISPGQRIPGERALASDLNVGRSSVREAMRVLEALGVLRAQTGSGPDSGAIILTRPTGGMSALMRLQVAGQGFPVADVVRTREVLERSAVSELASREGTDLSEIDELLDAMENRNLSRQEFLALDAQFHLNLAEAAGNRVITAMMSGLRDSVETYTGRIAAALESWEETADRLRAEHRGITEAVRRGEPALAEERVTAHIRGYYAEANPEE</sequence>
<keyword evidence="2" id="KW-0238">DNA-binding</keyword>
<keyword evidence="6" id="KW-1185">Reference proteome</keyword>
<gene>
    <name evidence="5" type="ORF">CEP50_19585</name>
</gene>
<dbReference type="Pfam" id="PF00392">
    <property type="entry name" value="GntR"/>
    <property type="match status" value="1"/>
</dbReference>
<dbReference type="STRING" id="1050202.GCA_000384035_01487"/>
<comment type="caution">
    <text evidence="5">The sequence shown here is derived from an EMBL/GenBank/DDBJ whole genome shotgun (WGS) entry which is preliminary data.</text>
</comment>
<dbReference type="Pfam" id="PF07729">
    <property type="entry name" value="FCD"/>
    <property type="match status" value="1"/>
</dbReference>
<dbReference type="Gene3D" id="1.10.10.10">
    <property type="entry name" value="Winged helix-like DNA-binding domain superfamily/Winged helix DNA-binding domain"/>
    <property type="match status" value="1"/>
</dbReference>
<dbReference type="SUPFAM" id="SSF48008">
    <property type="entry name" value="GntR ligand-binding domain-like"/>
    <property type="match status" value="1"/>
</dbReference>
<dbReference type="GO" id="GO:0003700">
    <property type="term" value="F:DNA-binding transcription factor activity"/>
    <property type="evidence" value="ECO:0007669"/>
    <property type="project" value="InterPro"/>
</dbReference>
<dbReference type="PROSITE" id="PS50949">
    <property type="entry name" value="HTH_GNTR"/>
    <property type="match status" value="1"/>
</dbReference>
<dbReference type="PANTHER" id="PTHR43537:SF24">
    <property type="entry name" value="GLUCONATE OPERON TRANSCRIPTIONAL REPRESSOR"/>
    <property type="match status" value="1"/>
</dbReference>
<dbReference type="SMART" id="SM00895">
    <property type="entry name" value="FCD"/>
    <property type="match status" value="1"/>
</dbReference>
<accession>A0A2T0GRB6</accession>
<dbReference type="InParanoid" id="A0A2T0GRB6"/>
<evidence type="ECO:0000256" key="3">
    <source>
        <dbReference type="ARBA" id="ARBA00023163"/>
    </source>
</evidence>
<evidence type="ECO:0000256" key="2">
    <source>
        <dbReference type="ARBA" id="ARBA00023125"/>
    </source>
</evidence>
<dbReference type="EMBL" id="PVSR01000073">
    <property type="protein sequence ID" value="PRW61652.1"/>
    <property type="molecule type" value="Genomic_DNA"/>
</dbReference>
<dbReference type="RefSeq" id="WP_106115385.1">
    <property type="nucleotide sequence ID" value="NZ_PVSR01000073.1"/>
</dbReference>
<dbReference type="InterPro" id="IPR011711">
    <property type="entry name" value="GntR_C"/>
</dbReference>
<dbReference type="PRINTS" id="PR00035">
    <property type="entry name" value="HTHGNTR"/>
</dbReference>
<dbReference type="GO" id="GO:0003677">
    <property type="term" value="F:DNA binding"/>
    <property type="evidence" value="ECO:0007669"/>
    <property type="project" value="UniProtKB-KW"/>
</dbReference>
<proteinExistence type="predicted"/>
<protein>
    <submittedName>
        <fullName evidence="5">GntR family transcriptional regulator</fullName>
    </submittedName>
</protein>
<keyword evidence="1" id="KW-0805">Transcription regulation</keyword>
<dbReference type="SMART" id="SM00345">
    <property type="entry name" value="HTH_GNTR"/>
    <property type="match status" value="1"/>
</dbReference>
<dbReference type="SUPFAM" id="SSF46785">
    <property type="entry name" value="Winged helix' DNA-binding domain"/>
    <property type="match status" value="1"/>
</dbReference>
<reference evidence="5 6" key="1">
    <citation type="submission" date="2018-03" db="EMBL/GenBank/DDBJ databases">
        <title>Actinopolyspora mortivallis from Sahara, screening for active biomolecules.</title>
        <authorList>
            <person name="Selama O."/>
            <person name="Wellington E.M.H."/>
            <person name="Hacene H."/>
        </authorList>
    </citation>
    <scope>NUCLEOTIDE SEQUENCE [LARGE SCALE GENOMIC DNA]</scope>
    <source>
        <strain evidence="5 6">M5A</strain>
    </source>
</reference>
<feature type="domain" description="HTH gntR-type" evidence="4">
    <location>
        <begin position="6"/>
        <end position="78"/>
    </location>
</feature>
<dbReference type="Gene3D" id="1.20.120.530">
    <property type="entry name" value="GntR ligand-binding domain-like"/>
    <property type="match status" value="1"/>
</dbReference>